<gene>
    <name evidence="2" type="ORF">CEXT_144491</name>
</gene>
<feature type="region of interest" description="Disordered" evidence="1">
    <location>
        <begin position="43"/>
        <end position="62"/>
    </location>
</feature>
<evidence type="ECO:0000313" key="3">
    <source>
        <dbReference type="Proteomes" id="UP001054945"/>
    </source>
</evidence>
<proteinExistence type="predicted"/>
<name>A0AAV4Y5W0_CAEEX</name>
<dbReference type="AlphaFoldDB" id="A0AAV4Y5W0"/>
<keyword evidence="3" id="KW-1185">Reference proteome</keyword>
<accession>A0AAV4Y5W0</accession>
<organism evidence="2 3">
    <name type="scientific">Caerostris extrusa</name>
    <name type="common">Bark spider</name>
    <name type="synonym">Caerostris bankana</name>
    <dbReference type="NCBI Taxonomy" id="172846"/>
    <lineage>
        <taxon>Eukaryota</taxon>
        <taxon>Metazoa</taxon>
        <taxon>Ecdysozoa</taxon>
        <taxon>Arthropoda</taxon>
        <taxon>Chelicerata</taxon>
        <taxon>Arachnida</taxon>
        <taxon>Araneae</taxon>
        <taxon>Araneomorphae</taxon>
        <taxon>Entelegynae</taxon>
        <taxon>Araneoidea</taxon>
        <taxon>Araneidae</taxon>
        <taxon>Caerostris</taxon>
    </lineage>
</organism>
<feature type="non-terminal residue" evidence="2">
    <location>
        <position position="1"/>
    </location>
</feature>
<reference evidence="2 3" key="1">
    <citation type="submission" date="2021-06" db="EMBL/GenBank/DDBJ databases">
        <title>Caerostris extrusa draft genome.</title>
        <authorList>
            <person name="Kono N."/>
            <person name="Arakawa K."/>
        </authorList>
    </citation>
    <scope>NUCLEOTIDE SEQUENCE [LARGE SCALE GENOMIC DNA]</scope>
</reference>
<evidence type="ECO:0000256" key="1">
    <source>
        <dbReference type="SAM" id="MobiDB-lite"/>
    </source>
</evidence>
<comment type="caution">
    <text evidence="2">The sequence shown here is derived from an EMBL/GenBank/DDBJ whole genome shotgun (WGS) entry which is preliminary data.</text>
</comment>
<dbReference type="EMBL" id="BPLR01018837">
    <property type="protein sequence ID" value="GIZ02637.1"/>
    <property type="molecule type" value="Genomic_DNA"/>
</dbReference>
<sequence length="62" mass="6825">DCHTISSTRRDLNTESRISPRCRRVWAGQQLLALESVDQLKSGDQNVTSLNHADGSRSSSSP</sequence>
<dbReference type="Proteomes" id="UP001054945">
    <property type="component" value="Unassembled WGS sequence"/>
</dbReference>
<protein>
    <submittedName>
        <fullName evidence="2">Uncharacterized protein</fullName>
    </submittedName>
</protein>
<evidence type="ECO:0000313" key="2">
    <source>
        <dbReference type="EMBL" id="GIZ02637.1"/>
    </source>
</evidence>